<dbReference type="AlphaFoldDB" id="A0A6A6XHX8"/>
<sequence length="399" mass="45565">MSAINRLPAELFIAILEALLDQLSKDAHKPTLSFFHSIRCCKYWYMTGMPILFDTIVLQYPQLSSRQPLLFDPNHLLLARSLIVQARANDFPSHRELHRRLRDPQIDKALPLRVANNLTSFSLVFTVHQTPGNWHHSLSIGSVKALLNCLPNSVVNLDLDVPGLGVTIRPRRAGHRIGYATAVSDESRHLCSTLSPILRQLKSLRVRASMICEDLFSCLAHNSTCRNMHPEHFDKKITSPLQTIILRLDPWNAAHAARHCNDASERLLPNWSDPSTQALTEHLAASLLALHEEGALPHIQTCKIVHFATQSVHSPIRLEIFFNMLQVAPRREYMMAFPNAFRTKQYFRIVDVLQNKVTMAPYLRHARTTSDFGGSKRTCETQAIDWESRIDVEKTWRWI</sequence>
<accession>A0A6A6XHX8</accession>
<evidence type="ECO:0000313" key="2">
    <source>
        <dbReference type="Proteomes" id="UP000799757"/>
    </source>
</evidence>
<dbReference type="EMBL" id="MU001865">
    <property type="protein sequence ID" value="KAF2795237.1"/>
    <property type="molecule type" value="Genomic_DNA"/>
</dbReference>
<keyword evidence="2" id="KW-1185">Reference proteome</keyword>
<reference evidence="1" key="1">
    <citation type="journal article" date="2020" name="Stud. Mycol.">
        <title>101 Dothideomycetes genomes: a test case for predicting lifestyles and emergence of pathogens.</title>
        <authorList>
            <person name="Haridas S."/>
            <person name="Albert R."/>
            <person name="Binder M."/>
            <person name="Bloem J."/>
            <person name="Labutti K."/>
            <person name="Salamov A."/>
            <person name="Andreopoulos B."/>
            <person name="Baker S."/>
            <person name="Barry K."/>
            <person name="Bills G."/>
            <person name="Bluhm B."/>
            <person name="Cannon C."/>
            <person name="Castanera R."/>
            <person name="Culley D."/>
            <person name="Daum C."/>
            <person name="Ezra D."/>
            <person name="Gonzalez J."/>
            <person name="Henrissat B."/>
            <person name="Kuo A."/>
            <person name="Liang C."/>
            <person name="Lipzen A."/>
            <person name="Lutzoni F."/>
            <person name="Magnuson J."/>
            <person name="Mondo S."/>
            <person name="Nolan M."/>
            <person name="Ohm R."/>
            <person name="Pangilinan J."/>
            <person name="Park H.-J."/>
            <person name="Ramirez L."/>
            <person name="Alfaro M."/>
            <person name="Sun H."/>
            <person name="Tritt A."/>
            <person name="Yoshinaga Y."/>
            <person name="Zwiers L.-H."/>
            <person name="Turgeon B."/>
            <person name="Goodwin S."/>
            <person name="Spatafora J."/>
            <person name="Crous P."/>
            <person name="Grigoriev I."/>
        </authorList>
    </citation>
    <scope>NUCLEOTIDE SEQUENCE</scope>
    <source>
        <strain evidence="1">CBS 109.77</strain>
    </source>
</reference>
<gene>
    <name evidence="1" type="ORF">K505DRAFT_15775</name>
</gene>
<dbReference type="Proteomes" id="UP000799757">
    <property type="component" value="Unassembled WGS sequence"/>
</dbReference>
<organism evidence="1 2">
    <name type="scientific">Melanomma pulvis-pyrius CBS 109.77</name>
    <dbReference type="NCBI Taxonomy" id="1314802"/>
    <lineage>
        <taxon>Eukaryota</taxon>
        <taxon>Fungi</taxon>
        <taxon>Dikarya</taxon>
        <taxon>Ascomycota</taxon>
        <taxon>Pezizomycotina</taxon>
        <taxon>Dothideomycetes</taxon>
        <taxon>Pleosporomycetidae</taxon>
        <taxon>Pleosporales</taxon>
        <taxon>Melanommataceae</taxon>
        <taxon>Melanomma</taxon>
    </lineage>
</organism>
<proteinExistence type="predicted"/>
<name>A0A6A6XHX8_9PLEO</name>
<evidence type="ECO:0000313" key="1">
    <source>
        <dbReference type="EMBL" id="KAF2795237.1"/>
    </source>
</evidence>
<protein>
    <submittedName>
        <fullName evidence="1">Uncharacterized protein</fullName>
    </submittedName>
</protein>
<dbReference type="OrthoDB" id="4192220at2759"/>